<organism evidence="2 3">
    <name type="scientific">Oryza sativa subsp. japonica</name>
    <name type="common">Rice</name>
    <dbReference type="NCBI Taxonomy" id="39947"/>
    <lineage>
        <taxon>Eukaryota</taxon>
        <taxon>Viridiplantae</taxon>
        <taxon>Streptophyta</taxon>
        <taxon>Embryophyta</taxon>
        <taxon>Tracheophyta</taxon>
        <taxon>Spermatophyta</taxon>
        <taxon>Magnoliopsida</taxon>
        <taxon>Liliopsida</taxon>
        <taxon>Poales</taxon>
        <taxon>Poaceae</taxon>
        <taxon>BOP clade</taxon>
        <taxon>Oryzoideae</taxon>
        <taxon>Oryzeae</taxon>
        <taxon>Oryzinae</taxon>
        <taxon>Oryza</taxon>
        <taxon>Oryza sativa</taxon>
    </lineage>
</organism>
<feature type="compositionally biased region" description="Basic residues" evidence="1">
    <location>
        <begin position="270"/>
        <end position="281"/>
    </location>
</feature>
<feature type="region of interest" description="Disordered" evidence="1">
    <location>
        <begin position="93"/>
        <end position="119"/>
    </location>
</feature>
<sequence>MGGNVGLGTDLCGQGRELALGGRGQSGDREDDAGEEEKGEKDGEKGGLPLCRFGKKEEVSGGDAAEGGGMLPPSLGGLRAEWRGRAMTTAMTAGRFGAERRHWRQARAEADGGGDRAVGHHGTRARLATGGAADGVARLGNARWLAGPSGCAAAGGRAAGPGGADATRHGRQPRGRARERARGAAVRERRGKTRLGAGVSRARARAERRGAGRGSRACARRAREGHSARRRALARAARGGAEGERERGSGSAPGERARERERAPGERGRWAGRKSAHRPRGRQNGLLRRNLIWKDLDSELNSTIDRGLRS</sequence>
<feature type="region of interest" description="Disordered" evidence="1">
    <location>
        <begin position="153"/>
        <end position="288"/>
    </location>
</feature>
<dbReference type="EMBL" id="AP004691">
    <property type="protein sequence ID" value="BAC98611.1"/>
    <property type="molecule type" value="Genomic_DNA"/>
</dbReference>
<accession>Q6Z9W4</accession>
<name>Q6Z9W4_ORYSJ</name>
<reference evidence="3" key="1">
    <citation type="journal article" date="2005" name="Nature">
        <title>The map-based sequence of the rice genome.</title>
        <authorList>
            <consortium name="International rice genome sequencing project (IRGSP)"/>
            <person name="Matsumoto T."/>
            <person name="Wu J."/>
            <person name="Kanamori H."/>
            <person name="Katayose Y."/>
            <person name="Fujisawa M."/>
            <person name="Namiki N."/>
            <person name="Mizuno H."/>
            <person name="Yamamoto K."/>
            <person name="Antonio B.A."/>
            <person name="Baba T."/>
            <person name="Sakata K."/>
            <person name="Nagamura Y."/>
            <person name="Aoki H."/>
            <person name="Arikawa K."/>
            <person name="Arita K."/>
            <person name="Bito T."/>
            <person name="Chiden Y."/>
            <person name="Fujitsuka N."/>
            <person name="Fukunaka R."/>
            <person name="Hamada M."/>
            <person name="Harada C."/>
            <person name="Hayashi A."/>
            <person name="Hijishita S."/>
            <person name="Honda M."/>
            <person name="Hosokawa S."/>
            <person name="Ichikawa Y."/>
            <person name="Idonuma A."/>
            <person name="Iijima M."/>
            <person name="Ikeda M."/>
            <person name="Ikeno M."/>
            <person name="Ito K."/>
            <person name="Ito S."/>
            <person name="Ito T."/>
            <person name="Ito Y."/>
            <person name="Ito Y."/>
            <person name="Iwabuchi A."/>
            <person name="Kamiya K."/>
            <person name="Karasawa W."/>
            <person name="Kurita K."/>
            <person name="Katagiri S."/>
            <person name="Kikuta A."/>
            <person name="Kobayashi H."/>
            <person name="Kobayashi N."/>
            <person name="Machita K."/>
            <person name="Maehara T."/>
            <person name="Masukawa M."/>
            <person name="Mizubayashi T."/>
            <person name="Mukai Y."/>
            <person name="Nagasaki H."/>
            <person name="Nagata Y."/>
            <person name="Naito S."/>
            <person name="Nakashima M."/>
            <person name="Nakama Y."/>
            <person name="Nakamichi Y."/>
            <person name="Nakamura M."/>
            <person name="Meguro A."/>
            <person name="Negishi M."/>
            <person name="Ohta I."/>
            <person name="Ohta T."/>
            <person name="Okamoto M."/>
            <person name="Ono N."/>
            <person name="Saji S."/>
            <person name="Sakaguchi M."/>
            <person name="Sakai K."/>
            <person name="Shibata M."/>
            <person name="Shimokawa T."/>
            <person name="Song J."/>
            <person name="Takazaki Y."/>
            <person name="Terasawa K."/>
            <person name="Tsugane M."/>
            <person name="Tsuji K."/>
            <person name="Ueda S."/>
            <person name="Waki K."/>
            <person name="Yamagata H."/>
            <person name="Yamamoto M."/>
            <person name="Yamamoto S."/>
            <person name="Yamane H."/>
            <person name="Yoshiki S."/>
            <person name="Yoshihara R."/>
            <person name="Yukawa K."/>
            <person name="Zhong H."/>
            <person name="Yano M."/>
            <person name="Yuan Q."/>
            <person name="Ouyang S."/>
            <person name="Liu J."/>
            <person name="Jones K.M."/>
            <person name="Gansberger K."/>
            <person name="Moffat K."/>
            <person name="Hill J."/>
            <person name="Bera J."/>
            <person name="Fadrosh D."/>
            <person name="Jin S."/>
            <person name="Johri S."/>
            <person name="Kim M."/>
            <person name="Overton L."/>
            <person name="Reardon M."/>
            <person name="Tsitrin T."/>
            <person name="Vuong H."/>
            <person name="Weaver B."/>
            <person name="Ciecko A."/>
            <person name="Tallon L."/>
            <person name="Jackson J."/>
            <person name="Pai G."/>
            <person name="Aken S.V."/>
            <person name="Utterback T."/>
            <person name="Reidmuller S."/>
            <person name="Feldblyum T."/>
            <person name="Hsiao J."/>
            <person name="Zismann V."/>
            <person name="Iobst S."/>
            <person name="de Vazeille A.R."/>
            <person name="Buell C.R."/>
            <person name="Ying K."/>
            <person name="Li Y."/>
            <person name="Lu T."/>
            <person name="Huang Y."/>
            <person name="Zhao Q."/>
            <person name="Feng Q."/>
            <person name="Zhang L."/>
            <person name="Zhu J."/>
            <person name="Weng Q."/>
            <person name="Mu J."/>
            <person name="Lu Y."/>
            <person name="Fan D."/>
            <person name="Liu Y."/>
            <person name="Guan J."/>
            <person name="Zhang Y."/>
            <person name="Yu S."/>
            <person name="Liu X."/>
            <person name="Zhang Y."/>
            <person name="Hong G."/>
            <person name="Han B."/>
            <person name="Choisne N."/>
            <person name="Demange N."/>
            <person name="Orjeda G."/>
            <person name="Samain S."/>
            <person name="Cattolico L."/>
            <person name="Pelletier E."/>
            <person name="Couloux A."/>
            <person name="Segurens B."/>
            <person name="Wincker P."/>
            <person name="D'Hont A."/>
            <person name="Scarpelli C."/>
            <person name="Weissenbach J."/>
            <person name="Salanoubat M."/>
            <person name="Quetier F."/>
            <person name="Yu Y."/>
            <person name="Kim H.R."/>
            <person name="Rambo T."/>
            <person name="Currie J."/>
            <person name="Collura K."/>
            <person name="Luo M."/>
            <person name="Yang T."/>
            <person name="Ammiraju J.S.S."/>
            <person name="Engler F."/>
            <person name="Soderlund C."/>
            <person name="Wing R.A."/>
            <person name="Palmer L.E."/>
            <person name="de la Bastide M."/>
            <person name="Spiegel L."/>
            <person name="Nascimento L."/>
            <person name="Zutavern T."/>
            <person name="O'Shaughnessy A."/>
            <person name="Dike S."/>
            <person name="Dedhia N."/>
            <person name="Preston R."/>
            <person name="Balija V."/>
            <person name="McCombie W.R."/>
            <person name="Chow T."/>
            <person name="Chen H."/>
            <person name="Chung M."/>
            <person name="Chen C."/>
            <person name="Shaw J."/>
            <person name="Wu H."/>
            <person name="Hsiao K."/>
            <person name="Chao Y."/>
            <person name="Chu M."/>
            <person name="Cheng C."/>
            <person name="Hour A."/>
            <person name="Lee P."/>
            <person name="Lin S."/>
            <person name="Lin Y."/>
            <person name="Liou J."/>
            <person name="Liu S."/>
            <person name="Hsing Y."/>
            <person name="Raghuvanshi S."/>
            <person name="Mohanty A."/>
            <person name="Bharti A.K."/>
            <person name="Gaur A."/>
            <person name="Gupta V."/>
            <person name="Kumar D."/>
            <person name="Ravi V."/>
            <person name="Vij S."/>
            <person name="Kapur A."/>
            <person name="Khurana P."/>
            <person name="Khurana P."/>
            <person name="Khurana J.P."/>
            <person name="Tyagi A.K."/>
            <person name="Gaikwad K."/>
            <person name="Singh A."/>
            <person name="Dalal V."/>
            <person name="Srivastava S."/>
            <person name="Dixit A."/>
            <person name="Pal A.K."/>
            <person name="Ghazi I.A."/>
            <person name="Yadav M."/>
            <person name="Pandit A."/>
            <person name="Bhargava A."/>
            <person name="Sureshbabu K."/>
            <person name="Batra K."/>
            <person name="Sharma T.R."/>
            <person name="Mohapatra T."/>
            <person name="Singh N.K."/>
            <person name="Messing J."/>
            <person name="Nelson A.B."/>
            <person name="Fuks G."/>
            <person name="Kavchok S."/>
            <person name="Keizer G."/>
            <person name="Linton E."/>
            <person name="Llaca V."/>
            <person name="Song R."/>
            <person name="Tanyolac B."/>
            <person name="Young S."/>
            <person name="Ho-Il K."/>
            <person name="Hahn J.H."/>
            <person name="Sangsakoo G."/>
            <person name="Vanavichit A."/>
            <person name="de Mattos Luiz.A.T."/>
            <person name="Zimmer P.D."/>
            <person name="Malone G."/>
            <person name="Dellagostin O."/>
            <person name="de Oliveira A.C."/>
            <person name="Bevan M."/>
            <person name="Bancroft I."/>
            <person name="Minx P."/>
            <person name="Cordum H."/>
            <person name="Wilson R."/>
            <person name="Cheng Z."/>
            <person name="Jin W."/>
            <person name="Jiang J."/>
            <person name="Leong S.A."/>
            <person name="Iwama H."/>
            <person name="Gojobori T."/>
            <person name="Itoh T."/>
            <person name="Niimura Y."/>
            <person name="Fujii Y."/>
            <person name="Habara T."/>
            <person name="Sakai H."/>
            <person name="Sato Y."/>
            <person name="Wilson G."/>
            <person name="Kumar K."/>
            <person name="McCouch S."/>
            <person name="Juretic N."/>
            <person name="Hoen D."/>
            <person name="Wright S."/>
            <person name="Bruskiewich R."/>
            <person name="Bureau T."/>
            <person name="Miyao A."/>
            <person name="Hirochika H."/>
            <person name="Nishikawa T."/>
            <person name="Kadowaki K."/>
            <person name="Sugiura M."/>
            <person name="Burr B."/>
            <person name="Sasaki T."/>
        </authorList>
    </citation>
    <scope>NUCLEOTIDE SEQUENCE [LARGE SCALE GENOMIC DNA]</scope>
    <source>
        <strain evidence="3">cv. Nipponbare</strain>
    </source>
</reference>
<dbReference type="AlphaFoldDB" id="Q6Z9W4"/>
<evidence type="ECO:0000313" key="3">
    <source>
        <dbReference type="Proteomes" id="UP000000763"/>
    </source>
</evidence>
<feature type="compositionally biased region" description="Basic and acidic residues" evidence="1">
    <location>
        <begin position="176"/>
        <end position="188"/>
    </location>
</feature>
<reference evidence="3" key="2">
    <citation type="journal article" date="2008" name="Nucleic Acids Res.">
        <title>The rice annotation project database (RAP-DB): 2008 update.</title>
        <authorList>
            <consortium name="The rice annotation project (RAP)"/>
        </authorList>
    </citation>
    <scope>GENOME REANNOTATION</scope>
    <source>
        <strain evidence="3">cv. Nipponbare</strain>
    </source>
</reference>
<feature type="region of interest" description="Disordered" evidence="1">
    <location>
        <begin position="1"/>
        <end position="76"/>
    </location>
</feature>
<protein>
    <submittedName>
        <fullName evidence="2">Epstein-Barr virus EBNA-1-like protein</fullName>
    </submittedName>
</protein>
<feature type="compositionally biased region" description="Basic and acidic residues" evidence="1">
    <location>
        <begin position="255"/>
        <end position="269"/>
    </location>
</feature>
<evidence type="ECO:0000313" key="2">
    <source>
        <dbReference type="EMBL" id="BAC98611.1"/>
    </source>
</evidence>
<proteinExistence type="predicted"/>
<feature type="compositionally biased region" description="Basic and acidic residues" evidence="1">
    <location>
        <begin position="106"/>
        <end position="118"/>
    </location>
</feature>
<feature type="compositionally biased region" description="Basic and acidic residues" evidence="1">
    <location>
        <begin position="36"/>
        <end position="45"/>
    </location>
</feature>
<dbReference type="Proteomes" id="UP000000763">
    <property type="component" value="Chromosome 8"/>
</dbReference>
<evidence type="ECO:0000256" key="1">
    <source>
        <dbReference type="SAM" id="MobiDB-lite"/>
    </source>
</evidence>
<gene>
    <name evidence="2" type="primary">P0453D01.29</name>
</gene>